<reference evidence="3" key="1">
    <citation type="submission" date="2020-01" db="EMBL/GenBank/DDBJ databases">
        <title>Phosphoaccumulans saitamaens gen. nov., sp. nov., a polyphosphate accumulating bacterium isolated from surface river water.</title>
        <authorList>
            <person name="Watanabe K."/>
            <person name="Suda W."/>
        </authorList>
    </citation>
    <scope>NUCLEOTIDE SEQUENCE [LARGE SCALE GENOMIC DNA]</scope>
    <source>
        <strain evidence="3">ICHIAU1</strain>
    </source>
</reference>
<dbReference type="OrthoDB" id="37622at2"/>
<dbReference type="Pfam" id="PF03091">
    <property type="entry name" value="CutA1"/>
    <property type="match status" value="1"/>
</dbReference>
<protein>
    <submittedName>
        <fullName evidence="2">Divalent-cation tolerance protein CutA</fullName>
    </submittedName>
</protein>
<gene>
    <name evidence="2" type="primary">cutA</name>
    <name evidence="2" type="ORF">ICHIAU1_06290</name>
</gene>
<keyword evidence="3" id="KW-1185">Reference proteome</keyword>
<dbReference type="InterPro" id="IPR004323">
    <property type="entry name" value="Ion_tolerance_CutA"/>
</dbReference>
<dbReference type="RefSeq" id="WP_162048735.1">
    <property type="nucleotide sequence ID" value="NZ_AP019011.1"/>
</dbReference>
<dbReference type="AlphaFoldDB" id="A0A679IC59"/>
<dbReference type="InterPro" id="IPR011322">
    <property type="entry name" value="N-reg_PII-like_a/b"/>
</dbReference>
<accession>A0A679IC59</accession>
<comment type="similarity">
    <text evidence="1">Belongs to the CutA family.</text>
</comment>
<dbReference type="GO" id="GO:0005507">
    <property type="term" value="F:copper ion binding"/>
    <property type="evidence" value="ECO:0007669"/>
    <property type="project" value="TreeGrafter"/>
</dbReference>
<name>A0A679IC59_9RHOO</name>
<dbReference type="PANTHER" id="PTHR23419:SF8">
    <property type="entry name" value="FI09726P"/>
    <property type="match status" value="1"/>
</dbReference>
<dbReference type="EMBL" id="AP022345">
    <property type="protein sequence ID" value="BBU68346.1"/>
    <property type="molecule type" value="Genomic_DNA"/>
</dbReference>
<proteinExistence type="inferred from homology"/>
<sequence>MTTQLVLTTAPDTELADRLAHELIANGLAACVKQFAPCQSTYRWQGQIERTTEIPLVIVTDDTRYPELEAWLKAAHPYDLPEILAIPCTGGHPGYLAWASNCTRAPT</sequence>
<evidence type="ECO:0000313" key="2">
    <source>
        <dbReference type="EMBL" id="BBU68346.1"/>
    </source>
</evidence>
<dbReference type="GO" id="GO:0010038">
    <property type="term" value="P:response to metal ion"/>
    <property type="evidence" value="ECO:0007669"/>
    <property type="project" value="InterPro"/>
</dbReference>
<dbReference type="SUPFAM" id="SSF54913">
    <property type="entry name" value="GlnB-like"/>
    <property type="match status" value="1"/>
</dbReference>
<organism evidence="2 3">
    <name type="scientific">Fluviibacter phosphoraccumulans</name>
    <dbReference type="NCBI Taxonomy" id="1751046"/>
    <lineage>
        <taxon>Bacteria</taxon>
        <taxon>Pseudomonadati</taxon>
        <taxon>Pseudomonadota</taxon>
        <taxon>Betaproteobacteria</taxon>
        <taxon>Rhodocyclales</taxon>
        <taxon>Fluviibacteraceae</taxon>
        <taxon>Fluviibacter</taxon>
    </lineage>
</organism>
<dbReference type="Gene3D" id="3.30.70.120">
    <property type="match status" value="1"/>
</dbReference>
<evidence type="ECO:0000256" key="1">
    <source>
        <dbReference type="ARBA" id="ARBA00010169"/>
    </source>
</evidence>
<evidence type="ECO:0000313" key="3">
    <source>
        <dbReference type="Proteomes" id="UP000463961"/>
    </source>
</evidence>
<dbReference type="PANTHER" id="PTHR23419">
    <property type="entry name" value="DIVALENT CATION TOLERANCE CUTA-RELATED"/>
    <property type="match status" value="1"/>
</dbReference>
<dbReference type="Proteomes" id="UP000463961">
    <property type="component" value="Chromosome"/>
</dbReference>
<dbReference type="InterPro" id="IPR015867">
    <property type="entry name" value="N-reg_PII/ATP_PRibTrfase_C"/>
</dbReference>